<name>A0A5B1CDS3_9BACT</name>
<keyword evidence="3" id="KW-1185">Reference proteome</keyword>
<dbReference type="EMBL" id="VRLW01000001">
    <property type="protein sequence ID" value="KAA1257613.1"/>
    <property type="molecule type" value="Genomic_DNA"/>
</dbReference>
<feature type="compositionally biased region" description="Low complexity" evidence="1">
    <location>
        <begin position="232"/>
        <end position="245"/>
    </location>
</feature>
<reference evidence="2 3" key="1">
    <citation type="submission" date="2019-08" db="EMBL/GenBank/DDBJ databases">
        <title>Deep-cultivation of Planctomycetes and their phenomic and genomic characterization uncovers novel biology.</title>
        <authorList>
            <person name="Wiegand S."/>
            <person name="Jogler M."/>
            <person name="Boedeker C."/>
            <person name="Pinto D."/>
            <person name="Vollmers J."/>
            <person name="Rivas-Marin E."/>
            <person name="Kohn T."/>
            <person name="Peeters S.H."/>
            <person name="Heuer A."/>
            <person name="Rast P."/>
            <person name="Oberbeckmann S."/>
            <person name="Bunk B."/>
            <person name="Jeske O."/>
            <person name="Meyerdierks A."/>
            <person name="Storesund J.E."/>
            <person name="Kallscheuer N."/>
            <person name="Luecker S."/>
            <person name="Lage O.M."/>
            <person name="Pohl T."/>
            <person name="Merkel B.J."/>
            <person name="Hornburger P."/>
            <person name="Mueller R.-W."/>
            <person name="Bruemmer F."/>
            <person name="Labrenz M."/>
            <person name="Spormann A.M."/>
            <person name="Op Den Camp H."/>
            <person name="Overmann J."/>
            <person name="Amann R."/>
            <person name="Jetten M.S.M."/>
            <person name="Mascher T."/>
            <person name="Medema M.H."/>
            <person name="Devos D.P."/>
            <person name="Kaster A.-K."/>
            <person name="Ovreas L."/>
            <person name="Rohde M."/>
            <person name="Galperin M.Y."/>
            <person name="Jogler C."/>
        </authorList>
    </citation>
    <scope>NUCLEOTIDE SEQUENCE [LARGE SCALE GENOMIC DNA]</scope>
    <source>
        <strain evidence="2 3">LF1</strain>
    </source>
</reference>
<feature type="region of interest" description="Disordered" evidence="1">
    <location>
        <begin position="98"/>
        <end position="146"/>
    </location>
</feature>
<organism evidence="2 3">
    <name type="scientific">Rubripirellula obstinata</name>
    <dbReference type="NCBI Taxonomy" id="406547"/>
    <lineage>
        <taxon>Bacteria</taxon>
        <taxon>Pseudomonadati</taxon>
        <taxon>Planctomycetota</taxon>
        <taxon>Planctomycetia</taxon>
        <taxon>Pirellulales</taxon>
        <taxon>Pirellulaceae</taxon>
        <taxon>Rubripirellula</taxon>
    </lineage>
</organism>
<feature type="region of interest" description="Disordered" evidence="1">
    <location>
        <begin position="56"/>
        <end position="82"/>
    </location>
</feature>
<dbReference type="AlphaFoldDB" id="A0A5B1CDS3"/>
<sequence length="403" mass="44340">MLFVAAMISTGCNSRAHQEVYRQRMASEIRVLEDQLYDADYQNRVLQDRLQKYNNQVKSSRIPTPDEIGTSPHSHHHAPVPSDDLIDPNPIDFHGGVPVPTPDPDVDNFEMDAPQLEPQPDPLDEGLETEEAFDPDDFNPGMFDTGETVAPEEIAIPKADPQSGNLKPDNFKSQLQDPKPLKEPGPLKDPGQMDFPDTLPNTKSPSRRPEFEILPPPAGISPPGKDDTQFDPIIPGNIGPPAAGSGDEKPPGQILLPDSTQNPTAVPEDLRIHQALSVGHRDGQKLDGATLVVTAMDRLGRSLNLNDFEVDAELSVVVLDPDRDPGDNRLGRWDFSRKEVAAMIAADKSGGFEIPIRFEDQTPATDKVIVHVRLRGDDQEMRTQANLDLRERTAASAWTPRGE</sequence>
<feature type="compositionally biased region" description="Acidic residues" evidence="1">
    <location>
        <begin position="122"/>
        <end position="137"/>
    </location>
</feature>
<accession>A0A5B1CDS3</accession>
<feature type="region of interest" description="Disordered" evidence="1">
    <location>
        <begin position="158"/>
        <end position="265"/>
    </location>
</feature>
<evidence type="ECO:0000313" key="3">
    <source>
        <dbReference type="Proteomes" id="UP000322699"/>
    </source>
</evidence>
<evidence type="ECO:0000256" key="1">
    <source>
        <dbReference type="SAM" id="MobiDB-lite"/>
    </source>
</evidence>
<protein>
    <submittedName>
        <fullName evidence="2">Uncharacterized protein</fullName>
    </submittedName>
</protein>
<comment type="caution">
    <text evidence="2">The sequence shown here is derived from an EMBL/GenBank/DDBJ whole genome shotgun (WGS) entry which is preliminary data.</text>
</comment>
<evidence type="ECO:0000313" key="2">
    <source>
        <dbReference type="EMBL" id="KAA1257613.1"/>
    </source>
</evidence>
<dbReference type="Proteomes" id="UP000322699">
    <property type="component" value="Unassembled WGS sequence"/>
</dbReference>
<gene>
    <name evidence="2" type="ORF">LF1_01010</name>
</gene>
<proteinExistence type="predicted"/>